<evidence type="ECO:0000313" key="3">
    <source>
        <dbReference type="Proteomes" id="UP000219048"/>
    </source>
</evidence>
<dbReference type="Pfam" id="PF08874">
    <property type="entry name" value="DUF1835"/>
    <property type="match status" value="1"/>
</dbReference>
<gene>
    <name evidence="2" type="ORF">SAMN06265377_1825</name>
</gene>
<proteinExistence type="predicted"/>
<feature type="domain" description="DUF1835" evidence="1">
    <location>
        <begin position="5"/>
        <end position="112"/>
    </location>
</feature>
<dbReference type="EMBL" id="OBEH01000002">
    <property type="protein sequence ID" value="SNZ00008.1"/>
    <property type="molecule type" value="Genomic_DNA"/>
</dbReference>
<dbReference type="OrthoDB" id="127805at2"/>
<organism evidence="2 3">
    <name type="scientific">Flagellimonas pacifica</name>
    <dbReference type="NCBI Taxonomy" id="1247520"/>
    <lineage>
        <taxon>Bacteria</taxon>
        <taxon>Pseudomonadati</taxon>
        <taxon>Bacteroidota</taxon>
        <taxon>Flavobacteriia</taxon>
        <taxon>Flavobacteriales</taxon>
        <taxon>Flavobacteriaceae</taxon>
        <taxon>Flagellimonas</taxon>
    </lineage>
</organism>
<name>A0A285MSB5_9FLAO</name>
<keyword evidence="3" id="KW-1185">Reference proteome</keyword>
<dbReference type="InterPro" id="IPR014973">
    <property type="entry name" value="DUF1835"/>
</dbReference>
<sequence length="310" mass="36353">MKSLLHITNGDSFTSKLQSLNLKGDIITWREMLCEGKTLCTVGSESFWKTRFEFLNKNYKVTKSWFVEKTLKEYRSLCNHKQQDQIVLWFEYDLFCQINMLAVLSWLKTHRRHAEISLVCSGNEDDSDKLYGLSELSDEKLLALYDKRTILTQDDIEFADYVWQLYCSDNPIRLENLIAHNGFQFEYLSEALKAHLRRFPTIKNGLNELENRVLETVISKKPTTRRELLGEVLTNQGYYGFGDTQYDRMISSLKPLFSSFNPVKLTRKGKGILENKANYYSQIRDNQLYLGGSLKYNFLYNTETNRILKL</sequence>
<dbReference type="Proteomes" id="UP000219048">
    <property type="component" value="Unassembled WGS sequence"/>
</dbReference>
<evidence type="ECO:0000259" key="1">
    <source>
        <dbReference type="Pfam" id="PF08874"/>
    </source>
</evidence>
<dbReference type="AlphaFoldDB" id="A0A285MSB5"/>
<protein>
    <recommendedName>
        <fullName evidence="1">DUF1835 domain-containing protein</fullName>
    </recommendedName>
</protein>
<evidence type="ECO:0000313" key="2">
    <source>
        <dbReference type="EMBL" id="SNZ00008.1"/>
    </source>
</evidence>
<reference evidence="3" key="1">
    <citation type="submission" date="2017-09" db="EMBL/GenBank/DDBJ databases">
        <authorList>
            <person name="Varghese N."/>
            <person name="Submissions S."/>
        </authorList>
    </citation>
    <scope>NUCLEOTIDE SEQUENCE [LARGE SCALE GENOMIC DNA]</scope>
    <source>
        <strain evidence="3">DSM 25885</strain>
    </source>
</reference>
<dbReference type="RefSeq" id="WP_097045451.1">
    <property type="nucleotide sequence ID" value="NZ_OBEH01000002.1"/>
</dbReference>
<accession>A0A285MSB5</accession>